<dbReference type="GO" id="GO:0000287">
    <property type="term" value="F:magnesium ion binding"/>
    <property type="evidence" value="ECO:0007669"/>
    <property type="project" value="TreeGrafter"/>
</dbReference>
<evidence type="ECO:0000256" key="4">
    <source>
        <dbReference type="ARBA" id="ARBA00023239"/>
    </source>
</evidence>
<comment type="pathway">
    <text evidence="1">Secondary metabolite biosynthesis; terpenoid biosynthesis.</text>
</comment>
<evidence type="ECO:0000256" key="1">
    <source>
        <dbReference type="ARBA" id="ARBA00004721"/>
    </source>
</evidence>
<accession>A0AAW2M1Q7</accession>
<comment type="caution">
    <text evidence="5">The sequence shown here is derived from an EMBL/GenBank/DDBJ whole genome shotgun (WGS) entry which is preliminary data.</text>
</comment>
<keyword evidence="4" id="KW-0456">Lyase</keyword>
<organism evidence="5">
    <name type="scientific">Sesamum calycinum</name>
    <dbReference type="NCBI Taxonomy" id="2727403"/>
    <lineage>
        <taxon>Eukaryota</taxon>
        <taxon>Viridiplantae</taxon>
        <taxon>Streptophyta</taxon>
        <taxon>Embryophyta</taxon>
        <taxon>Tracheophyta</taxon>
        <taxon>Spermatophyta</taxon>
        <taxon>Magnoliopsida</taxon>
        <taxon>eudicotyledons</taxon>
        <taxon>Gunneridae</taxon>
        <taxon>Pentapetalae</taxon>
        <taxon>asterids</taxon>
        <taxon>lamiids</taxon>
        <taxon>Lamiales</taxon>
        <taxon>Pedaliaceae</taxon>
        <taxon>Sesamum</taxon>
    </lineage>
</organism>
<dbReference type="InterPro" id="IPR050148">
    <property type="entry name" value="Terpene_synthase-like"/>
</dbReference>
<proteinExistence type="inferred from homology"/>
<dbReference type="PANTHER" id="PTHR31739">
    <property type="entry name" value="ENT-COPALYL DIPHOSPHATE SYNTHASE, CHLOROPLASTIC"/>
    <property type="match status" value="1"/>
</dbReference>
<reference evidence="5" key="2">
    <citation type="journal article" date="2024" name="Plant">
        <title>Genomic evolution and insights into agronomic trait innovations of Sesamum species.</title>
        <authorList>
            <person name="Miao H."/>
            <person name="Wang L."/>
            <person name="Qu L."/>
            <person name="Liu H."/>
            <person name="Sun Y."/>
            <person name="Le M."/>
            <person name="Wang Q."/>
            <person name="Wei S."/>
            <person name="Zheng Y."/>
            <person name="Lin W."/>
            <person name="Duan Y."/>
            <person name="Cao H."/>
            <person name="Xiong S."/>
            <person name="Wang X."/>
            <person name="Wei L."/>
            <person name="Li C."/>
            <person name="Ma Q."/>
            <person name="Ju M."/>
            <person name="Zhao R."/>
            <person name="Li G."/>
            <person name="Mu C."/>
            <person name="Tian Q."/>
            <person name="Mei H."/>
            <person name="Zhang T."/>
            <person name="Gao T."/>
            <person name="Zhang H."/>
        </authorList>
    </citation>
    <scope>NUCLEOTIDE SEQUENCE</scope>
    <source>
        <strain evidence="5">KEN8</strain>
    </source>
</reference>
<gene>
    <name evidence="5" type="ORF">Scaly_2363700</name>
</gene>
<dbReference type="GO" id="GO:0009507">
    <property type="term" value="C:chloroplast"/>
    <property type="evidence" value="ECO:0007669"/>
    <property type="project" value="TreeGrafter"/>
</dbReference>
<dbReference type="AlphaFoldDB" id="A0AAW2M1Q7"/>
<evidence type="ECO:0000256" key="2">
    <source>
        <dbReference type="ARBA" id="ARBA00006333"/>
    </source>
</evidence>
<dbReference type="GO" id="GO:0010333">
    <property type="term" value="F:terpene synthase activity"/>
    <property type="evidence" value="ECO:0007669"/>
    <property type="project" value="InterPro"/>
</dbReference>
<dbReference type="SUPFAM" id="SSF48239">
    <property type="entry name" value="Terpenoid cyclases/Protein prenyltransferases"/>
    <property type="match status" value="1"/>
</dbReference>
<keyword evidence="3" id="KW-0460">Magnesium</keyword>
<dbReference type="InterPro" id="IPR008930">
    <property type="entry name" value="Terpenoid_cyclase/PrenylTrfase"/>
</dbReference>
<protein>
    <submittedName>
        <fullName evidence="5">Cis-abienol synthase, chloroplastic</fullName>
    </submittedName>
</protein>
<evidence type="ECO:0000313" key="5">
    <source>
        <dbReference type="EMBL" id="KAL0323966.1"/>
    </source>
</evidence>
<sequence length="204" mass="22968">MTSTLALSGMIKSTEVEPVEANPHPFLVSLCVRAGWLAMSLVLKLNFIPSSHRRRTTFPGVSGFHWKNKREDERKGGSRLSAYDTAWVAMVPSREDSGREPLFPQCLDWIIENQNPDGSWGLQHPGHPLLVKDSLSCTLACLVALRKWNAGDQLVKKGLEFLRSNAWAATRQTPNFSNWFRHCLPMMINYANDLDLTPFSPAFT</sequence>
<evidence type="ECO:0000256" key="3">
    <source>
        <dbReference type="ARBA" id="ARBA00022842"/>
    </source>
</evidence>
<comment type="similarity">
    <text evidence="2">Belongs to the terpene synthase family.</text>
</comment>
<dbReference type="EMBL" id="JACGWM010000015">
    <property type="protein sequence ID" value="KAL0323966.1"/>
    <property type="molecule type" value="Genomic_DNA"/>
</dbReference>
<dbReference type="Gene3D" id="1.50.10.160">
    <property type="match status" value="1"/>
</dbReference>
<dbReference type="GO" id="GO:0009686">
    <property type="term" value="P:gibberellin biosynthetic process"/>
    <property type="evidence" value="ECO:0007669"/>
    <property type="project" value="TreeGrafter"/>
</dbReference>
<reference evidence="5" key="1">
    <citation type="submission" date="2020-06" db="EMBL/GenBank/DDBJ databases">
        <authorList>
            <person name="Li T."/>
            <person name="Hu X."/>
            <person name="Zhang T."/>
            <person name="Song X."/>
            <person name="Zhang H."/>
            <person name="Dai N."/>
            <person name="Sheng W."/>
            <person name="Hou X."/>
            <person name="Wei L."/>
        </authorList>
    </citation>
    <scope>NUCLEOTIDE SEQUENCE</scope>
    <source>
        <strain evidence="5">KEN8</strain>
        <tissue evidence="5">Leaf</tissue>
    </source>
</reference>
<dbReference type="PANTHER" id="PTHR31739:SF33">
    <property type="entry name" value="CIS-ABIENOL SYNTHASE, CHLOROPLASTIC"/>
    <property type="match status" value="1"/>
</dbReference>
<name>A0AAW2M1Q7_9LAMI</name>